<reference evidence="3" key="1">
    <citation type="submission" date="2016-04" db="EMBL/GenBank/DDBJ databases">
        <title>Cephalotus genome sequencing.</title>
        <authorList>
            <person name="Fukushima K."/>
            <person name="Hasebe M."/>
            <person name="Fang X."/>
        </authorList>
    </citation>
    <scope>NUCLEOTIDE SEQUENCE [LARGE SCALE GENOMIC DNA]</scope>
    <source>
        <strain evidence="3">cv. St1</strain>
    </source>
</reference>
<dbReference type="InParanoid" id="A0A1Q3ANA4"/>
<protein>
    <recommendedName>
        <fullName evidence="4">CCHC-type domain-containing protein</fullName>
    </recommendedName>
</protein>
<dbReference type="Proteomes" id="UP000187406">
    <property type="component" value="Unassembled WGS sequence"/>
</dbReference>
<accession>A0A1Q3ANA4</accession>
<feature type="non-terminal residue" evidence="2">
    <location>
        <position position="1"/>
    </location>
</feature>
<name>A0A1Q3ANA4_CEPFO</name>
<sequence>EEEDNAEVSYDELIVIVEKYSSIISSLKKKVKSLTIENNQLLKTATLINEDKSKEEKIDILEKENECLKIEVDALKKIFFNFSNSSEKLEKLLGMQRKKKIEKDNIKNEVINKKNTNVYCNYCERNGHISASCFYKKNILSSSKIVRFRRFWVPKGTIVTNPKGPITC</sequence>
<comment type="caution">
    <text evidence="2">The sequence shown here is derived from an EMBL/GenBank/DDBJ whole genome shotgun (WGS) entry which is preliminary data.</text>
</comment>
<keyword evidence="1" id="KW-0175">Coiled coil</keyword>
<evidence type="ECO:0000313" key="3">
    <source>
        <dbReference type="Proteomes" id="UP000187406"/>
    </source>
</evidence>
<keyword evidence="3" id="KW-1185">Reference proteome</keyword>
<evidence type="ECO:0000313" key="2">
    <source>
        <dbReference type="EMBL" id="GAV57105.1"/>
    </source>
</evidence>
<organism evidence="2 3">
    <name type="scientific">Cephalotus follicularis</name>
    <name type="common">Albany pitcher plant</name>
    <dbReference type="NCBI Taxonomy" id="3775"/>
    <lineage>
        <taxon>Eukaryota</taxon>
        <taxon>Viridiplantae</taxon>
        <taxon>Streptophyta</taxon>
        <taxon>Embryophyta</taxon>
        <taxon>Tracheophyta</taxon>
        <taxon>Spermatophyta</taxon>
        <taxon>Magnoliopsida</taxon>
        <taxon>eudicotyledons</taxon>
        <taxon>Gunneridae</taxon>
        <taxon>Pentapetalae</taxon>
        <taxon>rosids</taxon>
        <taxon>fabids</taxon>
        <taxon>Oxalidales</taxon>
        <taxon>Cephalotaceae</taxon>
        <taxon>Cephalotus</taxon>
    </lineage>
</organism>
<dbReference type="AlphaFoldDB" id="A0A1Q3ANA4"/>
<gene>
    <name evidence="2" type="ORF">CFOL_v3_00643</name>
</gene>
<dbReference type="EMBL" id="BDDD01000017">
    <property type="protein sequence ID" value="GAV57105.1"/>
    <property type="molecule type" value="Genomic_DNA"/>
</dbReference>
<evidence type="ECO:0008006" key="4">
    <source>
        <dbReference type="Google" id="ProtNLM"/>
    </source>
</evidence>
<proteinExistence type="predicted"/>
<evidence type="ECO:0000256" key="1">
    <source>
        <dbReference type="SAM" id="Coils"/>
    </source>
</evidence>
<feature type="coiled-coil region" evidence="1">
    <location>
        <begin position="24"/>
        <end position="78"/>
    </location>
</feature>